<organism evidence="2 3">
    <name type="scientific">Latilactobacillus curvatus</name>
    <name type="common">Lactobacillus curvatus</name>
    <dbReference type="NCBI Taxonomy" id="28038"/>
    <lineage>
        <taxon>Bacteria</taxon>
        <taxon>Bacillati</taxon>
        <taxon>Bacillota</taxon>
        <taxon>Bacilli</taxon>
        <taxon>Lactobacillales</taxon>
        <taxon>Lactobacillaceae</taxon>
        <taxon>Latilactobacillus</taxon>
    </lineage>
</organism>
<keyword evidence="1" id="KW-0812">Transmembrane</keyword>
<accession>A0A385AE46</accession>
<feature type="transmembrane region" description="Helical" evidence="1">
    <location>
        <begin position="12"/>
        <end position="36"/>
    </location>
</feature>
<evidence type="ECO:0000313" key="2">
    <source>
        <dbReference type="EMBL" id="AXN35848.1"/>
    </source>
</evidence>
<feature type="transmembrane region" description="Helical" evidence="1">
    <location>
        <begin position="156"/>
        <end position="175"/>
    </location>
</feature>
<dbReference type="Proteomes" id="UP000257607">
    <property type="component" value="Chromosome"/>
</dbReference>
<name>A0A385AE46_LATCU</name>
<reference evidence="2 3" key="1">
    <citation type="submission" date="2018-07" db="EMBL/GenBank/DDBJ databases">
        <title>Lactobacillus curvatus genome sequence.</title>
        <authorList>
            <person name="Prechtl R."/>
        </authorList>
    </citation>
    <scope>NUCLEOTIDE SEQUENCE [LARGE SCALE GENOMIC DNA]</scope>
    <source>
        <strain evidence="2 3">TMW 1.1928</strain>
    </source>
</reference>
<sequence>MFNAMMRYRLTAIWKTLAGGAFGFFGGMVVVAIIFIKKGIDFGNFGLTIVTGFLFLSQITLVVQAFTTTRKTFNFAILNGIPRKISFLTQLISLFSSQLVTFAILYPIAIHNQTFAGIKANLLDPHIIVALILVVWTFMAQGLAISSFITLFEHKAWVFLFAAWLIISTIYERYITPIITRMIPDWTDYFFVNFEQVNVISAIKIAFDQPTFWISTLTSIVAPLIIAGICQHFMQTRRITFRLRKFAR</sequence>
<keyword evidence="1" id="KW-1133">Transmembrane helix</keyword>
<evidence type="ECO:0000313" key="3">
    <source>
        <dbReference type="Proteomes" id="UP000257607"/>
    </source>
</evidence>
<feature type="transmembrane region" description="Helical" evidence="1">
    <location>
        <begin position="128"/>
        <end position="149"/>
    </location>
</feature>
<keyword evidence="1" id="KW-0472">Membrane</keyword>
<protein>
    <submittedName>
        <fullName evidence="2">Uncharacterized protein</fullName>
    </submittedName>
</protein>
<dbReference type="EMBL" id="CP031003">
    <property type="protein sequence ID" value="AXN35848.1"/>
    <property type="molecule type" value="Genomic_DNA"/>
</dbReference>
<feature type="transmembrane region" description="Helical" evidence="1">
    <location>
        <begin position="42"/>
        <end position="66"/>
    </location>
</feature>
<evidence type="ECO:0000256" key="1">
    <source>
        <dbReference type="SAM" id="Phobius"/>
    </source>
</evidence>
<gene>
    <name evidence="2" type="ORF">DT351_05530</name>
</gene>
<dbReference type="RefSeq" id="WP_076787932.1">
    <property type="nucleotide sequence ID" value="NZ_CP016470.1"/>
</dbReference>
<dbReference type="AlphaFoldDB" id="A0A385AE46"/>
<feature type="transmembrane region" description="Helical" evidence="1">
    <location>
        <begin position="212"/>
        <end position="234"/>
    </location>
</feature>
<feature type="transmembrane region" description="Helical" evidence="1">
    <location>
        <begin position="87"/>
        <end position="108"/>
    </location>
</feature>
<proteinExistence type="predicted"/>